<dbReference type="SUPFAM" id="SSF48726">
    <property type="entry name" value="Immunoglobulin"/>
    <property type="match status" value="1"/>
</dbReference>
<dbReference type="InterPro" id="IPR013320">
    <property type="entry name" value="ConA-like_dom_sf"/>
</dbReference>
<dbReference type="Gene3D" id="2.60.120.200">
    <property type="match status" value="1"/>
</dbReference>
<dbReference type="SMART" id="SM00560">
    <property type="entry name" value="LamGL"/>
    <property type="match status" value="1"/>
</dbReference>
<dbReference type="Pfam" id="PF13385">
    <property type="entry name" value="Laminin_G_3"/>
    <property type="match status" value="1"/>
</dbReference>
<evidence type="ECO:0000313" key="7">
    <source>
        <dbReference type="Proteomes" id="UP000189674"/>
    </source>
</evidence>
<accession>A0A1U9NMQ3</accession>
<evidence type="ECO:0000256" key="2">
    <source>
        <dbReference type="ARBA" id="ARBA00023157"/>
    </source>
</evidence>
<evidence type="ECO:0008006" key="8">
    <source>
        <dbReference type="Google" id="ProtNLM"/>
    </source>
</evidence>
<dbReference type="EMBL" id="CP019791">
    <property type="protein sequence ID" value="AQT69193.1"/>
    <property type="molecule type" value="Genomic_DNA"/>
</dbReference>
<dbReference type="Proteomes" id="UP000189674">
    <property type="component" value="Chromosome"/>
</dbReference>
<protein>
    <recommendedName>
        <fullName evidence="8">Immunoglobulin I-set domain protein</fullName>
    </recommendedName>
</protein>
<dbReference type="SMART" id="SM00409">
    <property type="entry name" value="IG"/>
    <property type="match status" value="1"/>
</dbReference>
<dbReference type="KEGG" id="alus:STSP2_02380"/>
<feature type="chain" id="PRO_5012504946" description="Immunoglobulin I-set domain protein" evidence="3">
    <location>
        <begin position="24"/>
        <end position="642"/>
    </location>
</feature>
<name>A0A1U9NMQ3_9BACT</name>
<feature type="domain" description="Immunoglobulin" evidence="4">
    <location>
        <begin position="298"/>
        <end position="380"/>
    </location>
</feature>
<organism evidence="6 7">
    <name type="scientific">Anaerohalosphaera lusitana</name>
    <dbReference type="NCBI Taxonomy" id="1936003"/>
    <lineage>
        <taxon>Bacteria</taxon>
        <taxon>Pseudomonadati</taxon>
        <taxon>Planctomycetota</taxon>
        <taxon>Phycisphaerae</taxon>
        <taxon>Sedimentisphaerales</taxon>
        <taxon>Anaerohalosphaeraceae</taxon>
        <taxon>Anaerohalosphaera</taxon>
    </lineage>
</organism>
<evidence type="ECO:0000259" key="4">
    <source>
        <dbReference type="SMART" id="SM00409"/>
    </source>
</evidence>
<dbReference type="SUPFAM" id="SSF49899">
    <property type="entry name" value="Concanavalin A-like lectins/glucanases"/>
    <property type="match status" value="1"/>
</dbReference>
<dbReference type="InterPro" id="IPR013783">
    <property type="entry name" value="Ig-like_fold"/>
</dbReference>
<dbReference type="AlphaFoldDB" id="A0A1U9NMQ3"/>
<dbReference type="Gene3D" id="2.60.40.10">
    <property type="entry name" value="Immunoglobulins"/>
    <property type="match status" value="1"/>
</dbReference>
<reference evidence="7" key="1">
    <citation type="submission" date="2017-02" db="EMBL/GenBank/DDBJ databases">
        <title>Comparative genomics and description of representatives of a novel lineage of planctomycetes thriving in anoxic sediments.</title>
        <authorList>
            <person name="Spring S."/>
            <person name="Bunk B."/>
            <person name="Sproer C."/>
        </authorList>
    </citation>
    <scope>NUCLEOTIDE SEQUENCE [LARGE SCALE GENOMIC DNA]</scope>
    <source>
        <strain evidence="7">ST-NAGAB-D1</strain>
    </source>
</reference>
<dbReference type="RefSeq" id="WP_146662779.1">
    <property type="nucleotide sequence ID" value="NZ_CP019791.1"/>
</dbReference>
<keyword evidence="2" id="KW-1015">Disulfide bond</keyword>
<keyword evidence="7" id="KW-1185">Reference proteome</keyword>
<gene>
    <name evidence="6" type="ORF">STSP2_02380</name>
</gene>
<dbReference type="InterPro" id="IPR036179">
    <property type="entry name" value="Ig-like_dom_sf"/>
</dbReference>
<evidence type="ECO:0000313" key="6">
    <source>
        <dbReference type="EMBL" id="AQT69193.1"/>
    </source>
</evidence>
<feature type="signal peptide" evidence="3">
    <location>
        <begin position="1"/>
        <end position="23"/>
    </location>
</feature>
<keyword evidence="1 3" id="KW-0732">Signal</keyword>
<dbReference type="InterPro" id="IPR006558">
    <property type="entry name" value="LamG-like"/>
</dbReference>
<sequence length="642" mass="68862" precursor="true">MMKLSWRLFSSCMVLALAAASMADVIQVPDSTGHTDAYNVSSDLETSISGVYYVVAEVTYSNLEGAPAVYNMVEVMNGGSISGSFGQAWAATTWCIYAGGKTVSSIPLQDGVPTLCVYKMDGTSGTSSLWINPNLYDTEPATADVSRGISSSEANAIRFRGGNAGNPVVMDVRNIEIYYNGESPFGKVGVMNAIPAKGAIDVDRDIDLSWEAPVTVTPEDYQLYFRADDPNFADTATNIVDGASVAPVDPTTSYDVGVLDYGATYYWKVDIVAGGVTYEGDVLSFTTVPQSVVIEQDPAGSTVAAGADATFTVSALNATGYQWYKSDDPVADTSTDTALTGQTSATLTLTNVQQEDEGWYFAYVDGIDATATGTALLMTERLVARYEFENNLNDTNGSFETWPGTVYDPNVADAIGTGMTYDGQNAIQGSYALSFDNLNGAGLVQIAGSEDKFNFYPQGMTVCAWVKTDFTDEYTAIVGKNAASTPEFWFLRKTFTGSMMRADGTFVFGPEITDGQWHFVVGQYDPQAGQVKIYTDGVLSAASDSVPTGNNTSMLTIGGEMEDASDGVLDLGYNGLMDDVQIWSKVLTPEEIAQQYYDVTGEQICLYEYASEYDFNGDCKVDMADFAAFAQGWLSTGLYPGL</sequence>
<evidence type="ECO:0000259" key="5">
    <source>
        <dbReference type="SMART" id="SM00560"/>
    </source>
</evidence>
<feature type="domain" description="LamG-like jellyroll fold" evidence="5">
    <location>
        <begin position="458"/>
        <end position="590"/>
    </location>
</feature>
<proteinExistence type="predicted"/>
<dbReference type="STRING" id="1936003.STSP2_02380"/>
<evidence type="ECO:0000256" key="1">
    <source>
        <dbReference type="ARBA" id="ARBA00022729"/>
    </source>
</evidence>
<dbReference type="OrthoDB" id="218987at2"/>
<dbReference type="InterPro" id="IPR003599">
    <property type="entry name" value="Ig_sub"/>
</dbReference>
<evidence type="ECO:0000256" key="3">
    <source>
        <dbReference type="SAM" id="SignalP"/>
    </source>
</evidence>